<dbReference type="Pfam" id="PF07883">
    <property type="entry name" value="Cupin_2"/>
    <property type="match status" value="1"/>
</dbReference>
<dbReference type="InterPro" id="IPR013096">
    <property type="entry name" value="Cupin_2"/>
</dbReference>
<evidence type="ECO:0000313" key="4">
    <source>
        <dbReference type="Proteomes" id="UP001519363"/>
    </source>
</evidence>
<evidence type="ECO:0000256" key="1">
    <source>
        <dbReference type="SAM" id="SignalP"/>
    </source>
</evidence>
<feature type="chain" id="PRO_5046778462" evidence="1">
    <location>
        <begin position="26"/>
        <end position="141"/>
    </location>
</feature>
<proteinExistence type="predicted"/>
<evidence type="ECO:0000259" key="2">
    <source>
        <dbReference type="Pfam" id="PF07883"/>
    </source>
</evidence>
<keyword evidence="1" id="KW-0732">Signal</keyword>
<sequence length="141" mass="14215">MPRRTTLLAAAAATCLLATAPVAGATPGSGVSAVERAKTTVGGKDYHLRTITIAPGGHTGWHFHDGDLYGVVTGGTLTHYGKDCAVDGVYPKGSSVVEPAGPDEVHIGRNLGTEPVVLEVLYVLPAGSPFAQDAPAPGCAA</sequence>
<name>A0ABS5AA14_9PSEU</name>
<dbReference type="InterPro" id="IPR011051">
    <property type="entry name" value="RmlC_Cupin_sf"/>
</dbReference>
<dbReference type="RefSeq" id="WP_086781396.1">
    <property type="nucleotide sequence ID" value="NZ_JAGIOO010000001.1"/>
</dbReference>
<accession>A0ABS5AA14</accession>
<dbReference type="Gene3D" id="2.60.120.10">
    <property type="entry name" value="Jelly Rolls"/>
    <property type="match status" value="1"/>
</dbReference>
<dbReference type="EMBL" id="JAGIOO010000001">
    <property type="protein sequence ID" value="MBP2473132.1"/>
    <property type="molecule type" value="Genomic_DNA"/>
</dbReference>
<protein>
    <submittedName>
        <fullName evidence="3">Quercetin dioxygenase-like cupin family protein</fullName>
    </submittedName>
</protein>
<reference evidence="3 4" key="1">
    <citation type="submission" date="2021-03" db="EMBL/GenBank/DDBJ databases">
        <title>Sequencing the genomes of 1000 actinobacteria strains.</title>
        <authorList>
            <person name="Klenk H.-P."/>
        </authorList>
    </citation>
    <scope>NUCLEOTIDE SEQUENCE [LARGE SCALE GENOMIC DNA]</scope>
    <source>
        <strain evidence="3 4">DSM 44580</strain>
    </source>
</reference>
<comment type="caution">
    <text evidence="3">The sequence shown here is derived from an EMBL/GenBank/DDBJ whole genome shotgun (WGS) entry which is preliminary data.</text>
</comment>
<dbReference type="SUPFAM" id="SSF51182">
    <property type="entry name" value="RmlC-like cupins"/>
    <property type="match status" value="1"/>
</dbReference>
<keyword evidence="4" id="KW-1185">Reference proteome</keyword>
<dbReference type="Proteomes" id="UP001519363">
    <property type="component" value="Unassembled WGS sequence"/>
</dbReference>
<feature type="signal peptide" evidence="1">
    <location>
        <begin position="1"/>
        <end position="25"/>
    </location>
</feature>
<feature type="domain" description="Cupin type-2" evidence="2">
    <location>
        <begin position="51"/>
        <end position="118"/>
    </location>
</feature>
<organism evidence="3 4">
    <name type="scientific">Crossiella equi</name>
    <dbReference type="NCBI Taxonomy" id="130796"/>
    <lineage>
        <taxon>Bacteria</taxon>
        <taxon>Bacillati</taxon>
        <taxon>Actinomycetota</taxon>
        <taxon>Actinomycetes</taxon>
        <taxon>Pseudonocardiales</taxon>
        <taxon>Pseudonocardiaceae</taxon>
        <taxon>Crossiella</taxon>
    </lineage>
</organism>
<dbReference type="InterPro" id="IPR014710">
    <property type="entry name" value="RmlC-like_jellyroll"/>
</dbReference>
<gene>
    <name evidence="3" type="ORF">JOF53_002004</name>
</gene>
<evidence type="ECO:0000313" key="3">
    <source>
        <dbReference type="EMBL" id="MBP2473132.1"/>
    </source>
</evidence>